<evidence type="ECO:0000256" key="18">
    <source>
        <dbReference type="RuleBase" id="RU003664"/>
    </source>
</evidence>
<dbReference type="GO" id="GO:0005524">
    <property type="term" value="F:ATP binding"/>
    <property type="evidence" value="ECO:0007669"/>
    <property type="project" value="UniProtKB-UniRule"/>
</dbReference>
<evidence type="ECO:0000313" key="21">
    <source>
        <dbReference type="EMBL" id="HJB57480.1"/>
    </source>
</evidence>
<evidence type="ECO:0000256" key="13">
    <source>
        <dbReference type="ARBA" id="ARBA00023316"/>
    </source>
</evidence>
<keyword evidence="13 17" id="KW-0961">Cell wall biogenesis/degradation</keyword>
<dbReference type="EMBL" id="DWYC01000069">
    <property type="protein sequence ID" value="HJB57480.1"/>
    <property type="molecule type" value="Genomic_DNA"/>
</dbReference>
<evidence type="ECO:0000313" key="22">
    <source>
        <dbReference type="Proteomes" id="UP000824208"/>
    </source>
</evidence>
<keyword evidence="17 18" id="KW-0131">Cell cycle</keyword>
<evidence type="ECO:0000256" key="14">
    <source>
        <dbReference type="ARBA" id="ARBA00030398"/>
    </source>
</evidence>
<dbReference type="InterPro" id="IPR013221">
    <property type="entry name" value="Mur_ligase_cen"/>
</dbReference>
<keyword evidence="8 17" id="KW-0436">Ligase</keyword>
<dbReference type="PANTHER" id="PTHR43692:SF1">
    <property type="entry name" value="UDP-N-ACETYLMURAMOYLALANINE--D-GLUTAMATE LIGASE"/>
    <property type="match status" value="1"/>
</dbReference>
<gene>
    <name evidence="17" type="primary">murD</name>
    <name evidence="21" type="ORF">H9714_08010</name>
</gene>
<evidence type="ECO:0000259" key="20">
    <source>
        <dbReference type="Pfam" id="PF08245"/>
    </source>
</evidence>
<dbReference type="SUPFAM" id="SSF53244">
    <property type="entry name" value="MurD-like peptide ligases, peptide-binding domain"/>
    <property type="match status" value="1"/>
</dbReference>
<evidence type="ECO:0000256" key="17">
    <source>
        <dbReference type="HAMAP-Rule" id="MF_00639"/>
    </source>
</evidence>
<name>A0A9D2S6P3_9FIRM</name>
<evidence type="ECO:0000259" key="19">
    <source>
        <dbReference type="Pfam" id="PF02875"/>
    </source>
</evidence>
<evidence type="ECO:0000256" key="2">
    <source>
        <dbReference type="ARBA" id="ARBA00004496"/>
    </source>
</evidence>
<dbReference type="Gene3D" id="3.40.50.720">
    <property type="entry name" value="NAD(P)-binding Rossmann-like Domain"/>
    <property type="match status" value="1"/>
</dbReference>
<evidence type="ECO:0000256" key="10">
    <source>
        <dbReference type="ARBA" id="ARBA00022840"/>
    </source>
</evidence>
<dbReference type="SUPFAM" id="SSF53623">
    <property type="entry name" value="MurD-like peptide ligases, catalytic domain"/>
    <property type="match status" value="1"/>
</dbReference>
<accession>A0A9D2S6P3</accession>
<dbReference type="Pfam" id="PF21799">
    <property type="entry name" value="MurD-like_N"/>
    <property type="match status" value="1"/>
</dbReference>
<comment type="function">
    <text evidence="1 17 18">Cell wall formation. Catalyzes the addition of glutamate to the nucleotide precursor UDP-N-acetylmuramoyl-L-alanine (UMA).</text>
</comment>
<evidence type="ECO:0000256" key="7">
    <source>
        <dbReference type="ARBA" id="ARBA00022490"/>
    </source>
</evidence>
<evidence type="ECO:0000256" key="1">
    <source>
        <dbReference type="ARBA" id="ARBA00002734"/>
    </source>
</evidence>
<dbReference type="Pfam" id="PF02875">
    <property type="entry name" value="Mur_ligase_C"/>
    <property type="match status" value="1"/>
</dbReference>
<dbReference type="GO" id="GO:0008764">
    <property type="term" value="F:UDP-N-acetylmuramoylalanine-D-glutamate ligase activity"/>
    <property type="evidence" value="ECO:0007669"/>
    <property type="project" value="UniProtKB-UniRule"/>
</dbReference>
<dbReference type="GO" id="GO:0051301">
    <property type="term" value="P:cell division"/>
    <property type="evidence" value="ECO:0007669"/>
    <property type="project" value="UniProtKB-KW"/>
</dbReference>
<dbReference type="GO" id="GO:0008360">
    <property type="term" value="P:regulation of cell shape"/>
    <property type="evidence" value="ECO:0007669"/>
    <property type="project" value="UniProtKB-KW"/>
</dbReference>
<proteinExistence type="inferred from homology"/>
<evidence type="ECO:0000256" key="8">
    <source>
        <dbReference type="ARBA" id="ARBA00022598"/>
    </source>
</evidence>
<evidence type="ECO:0000256" key="5">
    <source>
        <dbReference type="ARBA" id="ARBA00012212"/>
    </source>
</evidence>
<reference evidence="21" key="1">
    <citation type="journal article" date="2021" name="PeerJ">
        <title>Extensive microbial diversity within the chicken gut microbiome revealed by metagenomics and culture.</title>
        <authorList>
            <person name="Gilroy R."/>
            <person name="Ravi A."/>
            <person name="Getino M."/>
            <person name="Pursley I."/>
            <person name="Horton D.L."/>
            <person name="Alikhan N.F."/>
            <person name="Baker D."/>
            <person name="Gharbi K."/>
            <person name="Hall N."/>
            <person name="Watson M."/>
            <person name="Adriaenssens E.M."/>
            <person name="Foster-Nyarko E."/>
            <person name="Jarju S."/>
            <person name="Secka A."/>
            <person name="Antonio M."/>
            <person name="Oren A."/>
            <person name="Chaudhuri R.R."/>
            <person name="La Ragione R."/>
            <person name="Hildebrand F."/>
            <person name="Pallen M.J."/>
        </authorList>
    </citation>
    <scope>NUCLEOTIDE SEQUENCE</scope>
    <source>
        <strain evidence="21">CHK189-11263</strain>
    </source>
</reference>
<keyword evidence="17 18" id="KW-0132">Cell division</keyword>
<evidence type="ECO:0000256" key="3">
    <source>
        <dbReference type="ARBA" id="ARBA00004752"/>
    </source>
</evidence>
<evidence type="ECO:0000256" key="15">
    <source>
        <dbReference type="ARBA" id="ARBA00032324"/>
    </source>
</evidence>
<dbReference type="GO" id="GO:0071555">
    <property type="term" value="P:cell wall organization"/>
    <property type="evidence" value="ECO:0007669"/>
    <property type="project" value="UniProtKB-KW"/>
</dbReference>
<dbReference type="NCBIfam" id="TIGR01087">
    <property type="entry name" value="murD"/>
    <property type="match status" value="1"/>
</dbReference>
<organism evidence="21 22">
    <name type="scientific">Candidatus Flavonifractor intestinipullorum</name>
    <dbReference type="NCBI Taxonomy" id="2838587"/>
    <lineage>
        <taxon>Bacteria</taxon>
        <taxon>Bacillati</taxon>
        <taxon>Bacillota</taxon>
        <taxon>Clostridia</taxon>
        <taxon>Eubacteriales</taxon>
        <taxon>Oscillospiraceae</taxon>
        <taxon>Flavonifractor</taxon>
    </lineage>
</organism>
<evidence type="ECO:0000256" key="16">
    <source>
        <dbReference type="ARBA" id="ARBA00047632"/>
    </source>
</evidence>
<dbReference type="InterPro" id="IPR036615">
    <property type="entry name" value="Mur_ligase_C_dom_sf"/>
</dbReference>
<dbReference type="Proteomes" id="UP000824208">
    <property type="component" value="Unassembled WGS sequence"/>
</dbReference>
<comment type="pathway">
    <text evidence="3 17 18">Cell wall biogenesis; peptidoglycan biosynthesis.</text>
</comment>
<dbReference type="GO" id="GO:0009252">
    <property type="term" value="P:peptidoglycan biosynthetic process"/>
    <property type="evidence" value="ECO:0007669"/>
    <property type="project" value="UniProtKB-UniRule"/>
</dbReference>
<keyword evidence="7 17" id="KW-0963">Cytoplasm</keyword>
<dbReference type="GO" id="GO:0005737">
    <property type="term" value="C:cytoplasm"/>
    <property type="evidence" value="ECO:0007669"/>
    <property type="project" value="UniProtKB-SubCell"/>
</dbReference>
<evidence type="ECO:0000256" key="4">
    <source>
        <dbReference type="ARBA" id="ARBA00010416"/>
    </source>
</evidence>
<feature type="domain" description="Mur ligase C-terminal" evidence="19">
    <location>
        <begin position="320"/>
        <end position="439"/>
    </location>
</feature>
<dbReference type="Gene3D" id="3.90.190.20">
    <property type="entry name" value="Mur ligase, C-terminal domain"/>
    <property type="match status" value="1"/>
</dbReference>
<dbReference type="Pfam" id="PF08245">
    <property type="entry name" value="Mur_ligase_M"/>
    <property type="match status" value="1"/>
</dbReference>
<dbReference type="Gene3D" id="3.40.1190.10">
    <property type="entry name" value="Mur-like, catalytic domain"/>
    <property type="match status" value="1"/>
</dbReference>
<reference evidence="21" key="2">
    <citation type="submission" date="2021-04" db="EMBL/GenBank/DDBJ databases">
        <authorList>
            <person name="Gilroy R."/>
        </authorList>
    </citation>
    <scope>NUCLEOTIDE SEQUENCE</scope>
    <source>
        <strain evidence="21">CHK189-11263</strain>
    </source>
</reference>
<dbReference type="PANTHER" id="PTHR43692">
    <property type="entry name" value="UDP-N-ACETYLMURAMOYLALANINE--D-GLUTAMATE LIGASE"/>
    <property type="match status" value="1"/>
</dbReference>
<dbReference type="SUPFAM" id="SSF51984">
    <property type="entry name" value="MurCD N-terminal domain"/>
    <property type="match status" value="1"/>
</dbReference>
<evidence type="ECO:0000256" key="11">
    <source>
        <dbReference type="ARBA" id="ARBA00022960"/>
    </source>
</evidence>
<comment type="catalytic activity">
    <reaction evidence="16 17 18">
        <text>UDP-N-acetyl-alpha-D-muramoyl-L-alanine + D-glutamate + ATP = UDP-N-acetyl-alpha-D-muramoyl-L-alanyl-D-glutamate + ADP + phosphate + H(+)</text>
        <dbReference type="Rhea" id="RHEA:16429"/>
        <dbReference type="ChEBI" id="CHEBI:15378"/>
        <dbReference type="ChEBI" id="CHEBI:29986"/>
        <dbReference type="ChEBI" id="CHEBI:30616"/>
        <dbReference type="ChEBI" id="CHEBI:43474"/>
        <dbReference type="ChEBI" id="CHEBI:83898"/>
        <dbReference type="ChEBI" id="CHEBI:83900"/>
        <dbReference type="ChEBI" id="CHEBI:456216"/>
        <dbReference type="EC" id="6.3.2.9"/>
    </reaction>
</comment>
<dbReference type="EC" id="6.3.2.9" evidence="5 17"/>
<sequence>MELTLNEYLSGLKGQRVAVVGIGVSNTPLIRLLVRAGVKVTACDKRTREQFNGQADALESLGVRLQLGPDYRKGLEDYDVIFRTPGLRPDVPELEQARARGALLTSEMEAFFQVCPCKLLAVTGSDGKTTTTSIIAGLLKQAGYNTYVGGNIGKPLLADAGGMSPEDMAVVELSSFQLMTMDRSPEIAVVTNLAPNHLDVHKSMEEYVQAKQNIYRHQNAGGLVVLNYDNAITRGFAADAVGEVTFFSRRERLEKGVYVEDGAIWVSNDAGTRRVLPVEDILLPGWHNVENYMAAIGAVDGLVPDEVIRAFAASFQGVEHRIELVRTLGGVRYYNDSIASSPSRTIAGLRCFPEKVILIAGGYDKHIPFDTLGPEIVAHVKKLFLTGATAEKIRAAVEAAPNYAPGRPEIAQIDDFQDAVMAAHWAAEPGDVVLLSPAGAAFDKFKNFMERGETFKRIVNELK</sequence>
<comment type="caution">
    <text evidence="21">The sequence shown here is derived from an EMBL/GenBank/DDBJ whole genome shotgun (WGS) entry which is preliminary data.</text>
</comment>
<evidence type="ECO:0000256" key="9">
    <source>
        <dbReference type="ARBA" id="ARBA00022741"/>
    </source>
</evidence>
<dbReference type="InterPro" id="IPR005762">
    <property type="entry name" value="MurD"/>
</dbReference>
<keyword evidence="9 17" id="KW-0547">Nucleotide-binding</keyword>
<comment type="similarity">
    <text evidence="4 17">Belongs to the MurCDEF family.</text>
</comment>
<protein>
    <recommendedName>
        <fullName evidence="6 17">UDP-N-acetylmuramoylalanine--D-glutamate ligase</fullName>
        <ecNumber evidence="5 17">6.3.2.9</ecNumber>
    </recommendedName>
    <alternativeName>
        <fullName evidence="15 17">D-glutamic acid-adding enzyme</fullName>
    </alternativeName>
    <alternativeName>
        <fullName evidence="14 17">UDP-N-acetylmuramoyl-L-alanyl-D-glutamate synthetase</fullName>
    </alternativeName>
</protein>
<dbReference type="AlphaFoldDB" id="A0A9D2S6P3"/>
<keyword evidence="10 17" id="KW-0067">ATP-binding</keyword>
<dbReference type="HAMAP" id="MF_00639">
    <property type="entry name" value="MurD"/>
    <property type="match status" value="1"/>
</dbReference>
<feature type="binding site" evidence="17">
    <location>
        <begin position="124"/>
        <end position="130"/>
    </location>
    <ligand>
        <name>ATP</name>
        <dbReference type="ChEBI" id="CHEBI:30616"/>
    </ligand>
</feature>
<comment type="subcellular location">
    <subcellularLocation>
        <location evidence="2 17 18">Cytoplasm</location>
    </subcellularLocation>
</comment>
<feature type="domain" description="Mur ligase central" evidence="20">
    <location>
        <begin position="122"/>
        <end position="299"/>
    </location>
</feature>
<keyword evidence="12 17" id="KW-0573">Peptidoglycan synthesis</keyword>
<keyword evidence="11 17" id="KW-0133">Cell shape</keyword>
<evidence type="ECO:0000256" key="6">
    <source>
        <dbReference type="ARBA" id="ARBA00015655"/>
    </source>
</evidence>
<dbReference type="InterPro" id="IPR004101">
    <property type="entry name" value="Mur_ligase_C"/>
</dbReference>
<dbReference type="InterPro" id="IPR036565">
    <property type="entry name" value="Mur-like_cat_sf"/>
</dbReference>
<evidence type="ECO:0000256" key="12">
    <source>
        <dbReference type="ARBA" id="ARBA00022984"/>
    </source>
</evidence>